<gene>
    <name evidence="1" type="ORF">METZ01_LOCUS291653</name>
</gene>
<protein>
    <submittedName>
        <fullName evidence="1">Uncharacterized protein</fullName>
    </submittedName>
</protein>
<name>A0A382LQ06_9ZZZZ</name>
<organism evidence="1">
    <name type="scientific">marine metagenome</name>
    <dbReference type="NCBI Taxonomy" id="408172"/>
    <lineage>
        <taxon>unclassified sequences</taxon>
        <taxon>metagenomes</taxon>
        <taxon>ecological metagenomes</taxon>
    </lineage>
</organism>
<dbReference type="Pfam" id="PF06980">
    <property type="entry name" value="DUF1302"/>
    <property type="match status" value="1"/>
</dbReference>
<reference evidence="1" key="1">
    <citation type="submission" date="2018-05" db="EMBL/GenBank/DDBJ databases">
        <authorList>
            <person name="Lanie J.A."/>
            <person name="Ng W.-L."/>
            <person name="Kazmierczak K.M."/>
            <person name="Andrzejewski T.M."/>
            <person name="Davidsen T.M."/>
            <person name="Wayne K.J."/>
            <person name="Tettelin H."/>
            <person name="Glass J.I."/>
            <person name="Rusch D."/>
            <person name="Podicherti R."/>
            <person name="Tsui H.-C.T."/>
            <person name="Winkler M.E."/>
        </authorList>
    </citation>
    <scope>NUCLEOTIDE SEQUENCE</scope>
</reference>
<evidence type="ECO:0000313" key="1">
    <source>
        <dbReference type="EMBL" id="SVC38799.1"/>
    </source>
</evidence>
<proteinExistence type="predicted"/>
<dbReference type="AlphaFoldDB" id="A0A382LQ06"/>
<sequence>MSNPIARINGELPAAHRLALSAVAAVAVTAPAVEFENDVIEGNLDTTLSYGLSARTSDPEADYIGIANGG</sequence>
<feature type="non-terminal residue" evidence="1">
    <location>
        <position position="70"/>
    </location>
</feature>
<accession>A0A382LQ06</accession>
<dbReference type="InterPro" id="IPR010727">
    <property type="entry name" value="DUF1302"/>
</dbReference>
<dbReference type="EMBL" id="UINC01088508">
    <property type="protein sequence ID" value="SVC38799.1"/>
    <property type="molecule type" value="Genomic_DNA"/>
</dbReference>